<dbReference type="SMART" id="SM00174">
    <property type="entry name" value="RHO"/>
    <property type="match status" value="1"/>
</dbReference>
<comment type="caution">
    <text evidence="2">The sequence shown here is derived from an EMBL/GenBank/DDBJ whole genome shotgun (WGS) entry which is preliminary data.</text>
</comment>
<reference evidence="2" key="1">
    <citation type="journal article" date="2015" name="Nature">
        <title>Complex archaea that bridge the gap between prokaryotes and eukaryotes.</title>
        <authorList>
            <person name="Spang A."/>
            <person name="Saw J.H."/>
            <person name="Jorgensen S.L."/>
            <person name="Zaremba-Niedzwiedzka K."/>
            <person name="Martijn J."/>
            <person name="Lind A.E."/>
            <person name="van Eijk R."/>
            <person name="Schleper C."/>
            <person name="Guy L."/>
            <person name="Ettema T.J."/>
        </authorList>
    </citation>
    <scope>NUCLEOTIDE SEQUENCE</scope>
</reference>
<evidence type="ECO:0000256" key="1">
    <source>
        <dbReference type="ARBA" id="ARBA00022741"/>
    </source>
</evidence>
<gene>
    <name evidence="2" type="ORF">LCGC14_0822200</name>
</gene>
<dbReference type="InterPro" id="IPR005225">
    <property type="entry name" value="Small_GTP-bd"/>
</dbReference>
<dbReference type="PROSITE" id="PS51421">
    <property type="entry name" value="RAS"/>
    <property type="match status" value="1"/>
</dbReference>
<protein>
    <recommendedName>
        <fullName evidence="3">GTP-binding protein</fullName>
    </recommendedName>
</protein>
<dbReference type="SMART" id="SM00176">
    <property type="entry name" value="RAN"/>
    <property type="match status" value="1"/>
</dbReference>
<name>A0A0F9PN43_9ZZZZ</name>
<dbReference type="CDD" id="cd00154">
    <property type="entry name" value="Rab"/>
    <property type="match status" value="1"/>
</dbReference>
<dbReference type="PROSITE" id="PS51419">
    <property type="entry name" value="RAB"/>
    <property type="match status" value="1"/>
</dbReference>
<dbReference type="Gene3D" id="3.40.50.300">
    <property type="entry name" value="P-loop containing nucleotide triphosphate hydrolases"/>
    <property type="match status" value="1"/>
</dbReference>
<dbReference type="SUPFAM" id="SSF103196">
    <property type="entry name" value="Roadblock/LC7 domain"/>
    <property type="match status" value="1"/>
</dbReference>
<dbReference type="SUPFAM" id="SSF52540">
    <property type="entry name" value="P-loop containing nucleoside triphosphate hydrolases"/>
    <property type="match status" value="1"/>
</dbReference>
<accession>A0A0F9PN43</accession>
<dbReference type="EMBL" id="LAZR01002314">
    <property type="protein sequence ID" value="KKN31619.1"/>
    <property type="molecule type" value="Genomic_DNA"/>
</dbReference>
<sequence length="528" mass="61313">MSINRNKLFNELFNRFLEINEDVEGVIVSDQLGFIIASEKKSNVDIEIVSVLTSIINPIIERIRDEFAFKKFGTASFDTEHFRLLFISLDENRTLSIVLNNLASVDKASPYAYLLAEKSVQILNAVEGDTVQLNIPDFEYETDESAHSERVKNQIYQMRLDQGGLYRFKFVILGDHSVGKTSLVRRFVENRFTHDYRATIGLNILSHSAEFFGNNIVYSLWDIGAQLYFKRFRKTYYLGAQAAFIVFDLTNKESLGHIETWYEELGDFIKKREIPMIIIGNKSDLKEQREVSYQDGVGLVNRLSQGIGVKISYIETSALTGENVEDAFTLIAYHYISKSKEEEEERLKQDLTEELNSILEKRKNLPEQQEPLLKLTIISENEFWSPGLQILSEICGLDVCEKTKDERDEKFYKFPNGVVLKNYLYHNFEVLDSDGVFCIFDARDKVNINPEWKEVVVKLINNLEEHKTLLIGIRVTEKSDWSLLMEQFNLNELLEQKMVSLLFFKIGLEYRLEIYDQLKVMLNAIKYL</sequence>
<evidence type="ECO:0000313" key="2">
    <source>
        <dbReference type="EMBL" id="KKN31619.1"/>
    </source>
</evidence>
<dbReference type="Gene3D" id="3.30.450.30">
    <property type="entry name" value="Dynein light chain 2a, cytoplasmic"/>
    <property type="match status" value="1"/>
</dbReference>
<dbReference type="PANTHER" id="PTHR47978">
    <property type="match status" value="1"/>
</dbReference>
<dbReference type="FunFam" id="3.40.50.300:FF:001447">
    <property type="entry name" value="Ras-related protein Rab-1B"/>
    <property type="match status" value="1"/>
</dbReference>
<dbReference type="GO" id="GO:0005525">
    <property type="term" value="F:GTP binding"/>
    <property type="evidence" value="ECO:0007669"/>
    <property type="project" value="InterPro"/>
</dbReference>
<dbReference type="Pfam" id="PF00071">
    <property type="entry name" value="Ras"/>
    <property type="match status" value="1"/>
</dbReference>
<keyword evidence="1" id="KW-0547">Nucleotide-binding</keyword>
<proteinExistence type="predicted"/>
<evidence type="ECO:0008006" key="3">
    <source>
        <dbReference type="Google" id="ProtNLM"/>
    </source>
</evidence>
<dbReference type="PRINTS" id="PR00449">
    <property type="entry name" value="RASTRNSFRMNG"/>
</dbReference>
<dbReference type="SMART" id="SM00173">
    <property type="entry name" value="RAS"/>
    <property type="match status" value="1"/>
</dbReference>
<dbReference type="NCBIfam" id="TIGR00231">
    <property type="entry name" value="small_GTP"/>
    <property type="match status" value="1"/>
</dbReference>
<dbReference type="GO" id="GO:0003924">
    <property type="term" value="F:GTPase activity"/>
    <property type="evidence" value="ECO:0007669"/>
    <property type="project" value="InterPro"/>
</dbReference>
<dbReference type="InterPro" id="IPR001806">
    <property type="entry name" value="Small_GTPase"/>
</dbReference>
<dbReference type="AlphaFoldDB" id="A0A0F9PN43"/>
<dbReference type="PROSITE" id="PS51420">
    <property type="entry name" value="RHO"/>
    <property type="match status" value="1"/>
</dbReference>
<organism evidence="2">
    <name type="scientific">marine sediment metagenome</name>
    <dbReference type="NCBI Taxonomy" id="412755"/>
    <lineage>
        <taxon>unclassified sequences</taxon>
        <taxon>metagenomes</taxon>
        <taxon>ecological metagenomes</taxon>
    </lineage>
</organism>
<dbReference type="InterPro" id="IPR027417">
    <property type="entry name" value="P-loop_NTPase"/>
</dbReference>
<dbReference type="SMART" id="SM00175">
    <property type="entry name" value="RAB"/>
    <property type="match status" value="1"/>
</dbReference>